<feature type="transmembrane region" description="Helical" evidence="9">
    <location>
        <begin position="182"/>
        <end position="201"/>
    </location>
</feature>
<dbReference type="PROSITE" id="PS50928">
    <property type="entry name" value="ABC_TM1"/>
    <property type="match status" value="1"/>
</dbReference>
<proteinExistence type="inferred from homology"/>
<dbReference type="NCBIfam" id="TIGR01726">
    <property type="entry name" value="HEQRo_perm_3TM"/>
    <property type="match status" value="1"/>
</dbReference>
<evidence type="ECO:0000256" key="1">
    <source>
        <dbReference type="ARBA" id="ARBA00004429"/>
    </source>
</evidence>
<evidence type="ECO:0000256" key="3">
    <source>
        <dbReference type="ARBA" id="ARBA00022448"/>
    </source>
</evidence>
<evidence type="ECO:0000256" key="5">
    <source>
        <dbReference type="ARBA" id="ARBA00022692"/>
    </source>
</evidence>
<dbReference type="GO" id="GO:0022857">
    <property type="term" value="F:transmembrane transporter activity"/>
    <property type="evidence" value="ECO:0007669"/>
    <property type="project" value="InterPro"/>
</dbReference>
<keyword evidence="8 9" id="KW-0472">Membrane</keyword>
<keyword evidence="6" id="KW-0029">Amino-acid transport</keyword>
<evidence type="ECO:0000259" key="10">
    <source>
        <dbReference type="PROSITE" id="PS50928"/>
    </source>
</evidence>
<keyword evidence="3 9" id="KW-0813">Transport</keyword>
<name>A0A9E7ZRH8_9HYPH</name>
<comment type="similarity">
    <text evidence="2">Belongs to the binding-protein-dependent transport system permease family. HisMQ subfamily.</text>
</comment>
<dbReference type="PANTHER" id="PTHR30614">
    <property type="entry name" value="MEMBRANE COMPONENT OF AMINO ACID ABC TRANSPORTER"/>
    <property type="match status" value="1"/>
</dbReference>
<dbReference type="Gene3D" id="1.10.3720.10">
    <property type="entry name" value="MetI-like"/>
    <property type="match status" value="1"/>
</dbReference>
<keyword evidence="7 9" id="KW-1133">Transmembrane helix</keyword>
<keyword evidence="5 9" id="KW-0812">Transmembrane</keyword>
<evidence type="ECO:0000256" key="9">
    <source>
        <dbReference type="RuleBase" id="RU363032"/>
    </source>
</evidence>
<feature type="transmembrane region" description="Helical" evidence="9">
    <location>
        <begin position="137"/>
        <end position="162"/>
    </location>
</feature>
<feature type="transmembrane region" description="Helical" evidence="9">
    <location>
        <begin position="359"/>
        <end position="381"/>
    </location>
</feature>
<feature type="domain" description="ABC transmembrane type-1" evidence="10">
    <location>
        <begin position="89"/>
        <end position="378"/>
    </location>
</feature>
<organism evidence="11">
    <name type="scientific">Bosea sp. NBC_00436</name>
    <dbReference type="NCBI Taxonomy" id="2969620"/>
    <lineage>
        <taxon>Bacteria</taxon>
        <taxon>Pseudomonadati</taxon>
        <taxon>Pseudomonadota</taxon>
        <taxon>Alphaproteobacteria</taxon>
        <taxon>Hyphomicrobiales</taxon>
        <taxon>Boseaceae</taxon>
        <taxon>Bosea</taxon>
    </lineage>
</organism>
<comment type="subcellular location">
    <subcellularLocation>
        <location evidence="1">Cell inner membrane</location>
        <topology evidence="1">Multi-pass membrane protein</topology>
    </subcellularLocation>
    <subcellularLocation>
        <location evidence="9">Cell membrane</location>
        <topology evidence="9">Multi-pass membrane protein</topology>
    </subcellularLocation>
</comment>
<protein>
    <submittedName>
        <fullName evidence="11">ABC transporter permease subunit</fullName>
    </submittedName>
</protein>
<dbReference type="InterPro" id="IPR043429">
    <property type="entry name" value="ArtM/GltK/GlnP/TcyL/YhdX-like"/>
</dbReference>
<keyword evidence="4" id="KW-1003">Cell membrane</keyword>
<feature type="transmembrane region" description="Helical" evidence="9">
    <location>
        <begin position="93"/>
        <end position="116"/>
    </location>
</feature>
<feature type="transmembrane region" description="Helical" evidence="9">
    <location>
        <begin position="213"/>
        <end position="231"/>
    </location>
</feature>
<accession>A0A9E7ZRH8</accession>
<dbReference type="InterPro" id="IPR035906">
    <property type="entry name" value="MetI-like_sf"/>
</dbReference>
<dbReference type="InterPro" id="IPR010065">
    <property type="entry name" value="AA_ABC_transptr_permease_3TM"/>
</dbReference>
<dbReference type="GO" id="GO:0006865">
    <property type="term" value="P:amino acid transport"/>
    <property type="evidence" value="ECO:0007669"/>
    <property type="project" value="UniProtKB-KW"/>
</dbReference>
<dbReference type="SUPFAM" id="SSF161098">
    <property type="entry name" value="MetI-like"/>
    <property type="match status" value="1"/>
</dbReference>
<evidence type="ECO:0000256" key="8">
    <source>
        <dbReference type="ARBA" id="ARBA00023136"/>
    </source>
</evidence>
<dbReference type="InterPro" id="IPR000515">
    <property type="entry name" value="MetI-like"/>
</dbReference>
<reference evidence="11" key="1">
    <citation type="submission" date="2022-08" db="EMBL/GenBank/DDBJ databases">
        <title>Complete Genome Sequences of 2 Bosea sp. soil isolates.</title>
        <authorList>
            <person name="Alvarez Arevalo M."/>
            <person name="Sterndorff E.B."/>
            <person name="Faurdal D."/>
            <person name="Joergensen T.S."/>
            <person name="Weber T."/>
        </authorList>
    </citation>
    <scope>NUCLEOTIDE SEQUENCE</scope>
    <source>
        <strain evidence="11">NBC_00436</strain>
    </source>
</reference>
<gene>
    <name evidence="11" type="ORF">NWE54_17820</name>
</gene>
<feature type="transmembrane region" description="Helical" evidence="9">
    <location>
        <begin position="53"/>
        <end position="73"/>
    </location>
</feature>
<dbReference type="AlphaFoldDB" id="A0A9E7ZRH8"/>
<evidence type="ECO:0000313" key="11">
    <source>
        <dbReference type="EMBL" id="UZF85671.1"/>
    </source>
</evidence>
<sequence length="391" mass="41072">MGALAISPTRLARGRHDPAFRALATQLIVLAMLAGTVAFLATNLAGNLEARSIRTGFGFLWQAAGFEIGQSLIAYGPSASFGRALFVGLLNTLVVASLGIVLSTLAGFVVGIASLSRNPLVSPLARLYVELIRNTPLLLQLYLWYAVLTQMLPAASAAPQLLPGVYLAKSGLHFPVLQHGAWLIPGAGLAGLVAWAGYSIWARRRAARTGAPARLWPGLLLLLLPLVAVALERAVSASFDMPHPTRFGFSGGGMITPELTALLIGLSLYNAAFVGEILRGGILSVGRGQLEAAAALGLSRGQTLRLVVIPQAMKVAVPPLASQYLNLAKNTSLAIAIGYPDLMSIGNTIINQTGQAVEVIAILMSLYLTMSLAISAFMNWYNARVALQGAS</sequence>
<dbReference type="PANTHER" id="PTHR30614:SF37">
    <property type="entry name" value="AMINO-ACID ABC TRANSPORTER PERMEASE PROTEIN YHDX-RELATED"/>
    <property type="match status" value="1"/>
</dbReference>
<evidence type="ECO:0000256" key="7">
    <source>
        <dbReference type="ARBA" id="ARBA00022989"/>
    </source>
</evidence>
<evidence type="ECO:0000256" key="6">
    <source>
        <dbReference type="ARBA" id="ARBA00022970"/>
    </source>
</evidence>
<evidence type="ECO:0000256" key="4">
    <source>
        <dbReference type="ARBA" id="ARBA00022475"/>
    </source>
</evidence>
<dbReference type="GO" id="GO:0043190">
    <property type="term" value="C:ATP-binding cassette (ABC) transporter complex"/>
    <property type="evidence" value="ECO:0007669"/>
    <property type="project" value="InterPro"/>
</dbReference>
<dbReference type="EMBL" id="CP102774">
    <property type="protein sequence ID" value="UZF85671.1"/>
    <property type="molecule type" value="Genomic_DNA"/>
</dbReference>
<dbReference type="CDD" id="cd06261">
    <property type="entry name" value="TM_PBP2"/>
    <property type="match status" value="1"/>
</dbReference>
<evidence type="ECO:0000256" key="2">
    <source>
        <dbReference type="ARBA" id="ARBA00010072"/>
    </source>
</evidence>
<feature type="transmembrane region" description="Helical" evidence="9">
    <location>
        <begin position="20"/>
        <end position="41"/>
    </location>
</feature>
<dbReference type="Pfam" id="PF00528">
    <property type="entry name" value="BPD_transp_1"/>
    <property type="match status" value="1"/>
</dbReference>